<dbReference type="FunFam" id="2.40.10.10:FF:000003">
    <property type="entry name" value="Transmembrane serine protease 3"/>
    <property type="match status" value="1"/>
</dbReference>
<dbReference type="PROSITE" id="PS00134">
    <property type="entry name" value="TRYPSIN_HIS"/>
    <property type="match status" value="1"/>
</dbReference>
<dbReference type="CDD" id="cd00190">
    <property type="entry name" value="Tryp_SPc"/>
    <property type="match status" value="1"/>
</dbReference>
<accession>G1PIF1</accession>
<dbReference type="OMA" id="PYTIREY"/>
<feature type="domain" description="Peptidase S1" evidence="6">
    <location>
        <begin position="2"/>
        <end position="238"/>
    </location>
</feature>
<evidence type="ECO:0000313" key="7">
    <source>
        <dbReference type="Ensembl" id="ENSMLUP00000010478.2"/>
    </source>
</evidence>
<dbReference type="InterPro" id="IPR018114">
    <property type="entry name" value="TRYPSIN_HIS"/>
</dbReference>
<name>G1PIF1_MYOLU</name>
<keyword evidence="8" id="KW-1185">Reference proteome</keyword>
<evidence type="ECO:0000259" key="6">
    <source>
        <dbReference type="PROSITE" id="PS50240"/>
    </source>
</evidence>
<evidence type="ECO:0000313" key="8">
    <source>
        <dbReference type="Proteomes" id="UP000001074"/>
    </source>
</evidence>
<keyword evidence="4" id="KW-1015">Disulfide bond</keyword>
<dbReference type="Proteomes" id="UP000001074">
    <property type="component" value="Unassembled WGS sequence"/>
</dbReference>
<keyword evidence="1 5" id="KW-0645">Protease</keyword>
<dbReference type="InterPro" id="IPR033116">
    <property type="entry name" value="TRYPSIN_SER"/>
</dbReference>
<organism evidence="7 8">
    <name type="scientific">Myotis lucifugus</name>
    <name type="common">Little brown bat</name>
    <dbReference type="NCBI Taxonomy" id="59463"/>
    <lineage>
        <taxon>Eukaryota</taxon>
        <taxon>Metazoa</taxon>
        <taxon>Chordata</taxon>
        <taxon>Craniata</taxon>
        <taxon>Vertebrata</taxon>
        <taxon>Euteleostomi</taxon>
        <taxon>Mammalia</taxon>
        <taxon>Eutheria</taxon>
        <taxon>Laurasiatheria</taxon>
        <taxon>Chiroptera</taxon>
        <taxon>Yangochiroptera</taxon>
        <taxon>Vespertilionidae</taxon>
        <taxon>Myotis</taxon>
    </lineage>
</organism>
<evidence type="ECO:0000256" key="3">
    <source>
        <dbReference type="ARBA" id="ARBA00022825"/>
    </source>
</evidence>
<dbReference type="Gene3D" id="2.40.10.10">
    <property type="entry name" value="Trypsin-like serine proteases"/>
    <property type="match status" value="2"/>
</dbReference>
<dbReference type="PRINTS" id="PR00722">
    <property type="entry name" value="CHYMOTRYPSIN"/>
</dbReference>
<dbReference type="PROSITE" id="PS50240">
    <property type="entry name" value="TRYPSIN_DOM"/>
    <property type="match status" value="1"/>
</dbReference>
<dbReference type="SMART" id="SM00020">
    <property type="entry name" value="Tryp_SPc"/>
    <property type="match status" value="1"/>
</dbReference>
<reference evidence="7" key="2">
    <citation type="submission" date="2025-08" db="UniProtKB">
        <authorList>
            <consortium name="Ensembl"/>
        </authorList>
    </citation>
    <scope>IDENTIFICATION</scope>
</reference>
<dbReference type="InterPro" id="IPR001254">
    <property type="entry name" value="Trypsin_dom"/>
</dbReference>
<proteinExistence type="predicted"/>
<dbReference type="HOGENOM" id="CLU_006842_7_0_1"/>
<sequence>RIVGGSSAAPGDWPWQVSLHVQGVHVCGGSIITPEWIVTAAHCVEEYVHGEAVNIRVFAHMSVLEENSLINAYRVGKVISHPNYDSKTKNNDIALMKLQTPLTFNETDKVKPVCLPNPGLMLEPRQACWISGWGATYEKGKTSDMLNAAMVPLIEPGQCNGRYVYNNLVTPTMVCAGYLRGSVDSCQGDSGGPLVTLKNSIWWLIGDTSWGSGCAKANRPGVYGNVTMFTDWIYRQMKWRCPDPGREPGPSPSQGPCQGWAAGERSIFTLCPP</sequence>
<dbReference type="Ensembl" id="ENSMLUT00000011501.2">
    <property type="protein sequence ID" value="ENSMLUP00000010478.2"/>
    <property type="gene ID" value="ENSMLUG00000011487.2"/>
</dbReference>
<keyword evidence="3 5" id="KW-0720">Serine protease</keyword>
<dbReference type="InterPro" id="IPR009003">
    <property type="entry name" value="Peptidase_S1_PA"/>
</dbReference>
<dbReference type="GeneTree" id="ENSGT00940000155207"/>
<dbReference type="STRING" id="59463.ENSMLUP00000010478"/>
<evidence type="ECO:0000256" key="1">
    <source>
        <dbReference type="ARBA" id="ARBA00022670"/>
    </source>
</evidence>
<dbReference type="eggNOG" id="KOG3627">
    <property type="taxonomic scope" value="Eukaryota"/>
</dbReference>
<dbReference type="InterPro" id="IPR001314">
    <property type="entry name" value="Peptidase_S1A"/>
</dbReference>
<dbReference type="PANTHER" id="PTHR24252:SF30">
    <property type="entry name" value="TRANSMEMBRANE SERINE PROTEASE 2"/>
    <property type="match status" value="1"/>
</dbReference>
<reference evidence="7 8" key="1">
    <citation type="journal article" date="2011" name="Nature">
        <title>A high-resolution map of human evolutionary constraint using 29 mammals.</title>
        <authorList>
            <person name="Lindblad-Toh K."/>
            <person name="Garber M."/>
            <person name="Zuk O."/>
            <person name="Lin M.F."/>
            <person name="Parker B.J."/>
            <person name="Washietl S."/>
            <person name="Kheradpour P."/>
            <person name="Ernst J."/>
            <person name="Jordan G."/>
            <person name="Mauceli E."/>
            <person name="Ward L.D."/>
            <person name="Lowe C.B."/>
            <person name="Holloway A.K."/>
            <person name="Clamp M."/>
            <person name="Gnerre S."/>
            <person name="Alfoldi J."/>
            <person name="Beal K."/>
            <person name="Chang J."/>
            <person name="Clawson H."/>
            <person name="Cuff J."/>
            <person name="Di Palma F."/>
            <person name="Fitzgerald S."/>
            <person name="Flicek P."/>
            <person name="Guttman M."/>
            <person name="Hubisz M.J."/>
            <person name="Jaffe D.B."/>
            <person name="Jungreis I."/>
            <person name="Kent W.J."/>
            <person name="Kostka D."/>
            <person name="Lara M."/>
            <person name="Martins A.L."/>
            <person name="Massingham T."/>
            <person name="Moltke I."/>
            <person name="Raney B.J."/>
            <person name="Rasmussen M.D."/>
            <person name="Robinson J."/>
            <person name="Stark A."/>
            <person name="Vilella A.J."/>
            <person name="Wen J."/>
            <person name="Xie X."/>
            <person name="Zody M.C."/>
            <person name="Baldwin J."/>
            <person name="Bloom T."/>
            <person name="Chin C.W."/>
            <person name="Heiman D."/>
            <person name="Nicol R."/>
            <person name="Nusbaum C."/>
            <person name="Young S."/>
            <person name="Wilkinson J."/>
            <person name="Worley K.C."/>
            <person name="Kovar C.L."/>
            <person name="Muzny D.M."/>
            <person name="Gibbs R.A."/>
            <person name="Cree A."/>
            <person name="Dihn H.H."/>
            <person name="Fowler G."/>
            <person name="Jhangiani S."/>
            <person name="Joshi V."/>
            <person name="Lee S."/>
            <person name="Lewis L.R."/>
            <person name="Nazareth L.V."/>
            <person name="Okwuonu G."/>
            <person name="Santibanez J."/>
            <person name="Warren W.C."/>
            <person name="Mardis E.R."/>
            <person name="Weinstock G.M."/>
            <person name="Wilson R.K."/>
            <person name="Delehaunty K."/>
            <person name="Dooling D."/>
            <person name="Fronik C."/>
            <person name="Fulton L."/>
            <person name="Fulton B."/>
            <person name="Graves T."/>
            <person name="Minx P."/>
            <person name="Sodergren E."/>
            <person name="Birney E."/>
            <person name="Margulies E.H."/>
            <person name="Herrero J."/>
            <person name="Green E.D."/>
            <person name="Haussler D."/>
            <person name="Siepel A."/>
            <person name="Goldman N."/>
            <person name="Pollard K.S."/>
            <person name="Pedersen J.S."/>
            <person name="Lander E.S."/>
            <person name="Kellis M."/>
        </authorList>
    </citation>
    <scope>NUCLEOTIDE SEQUENCE [LARGE SCALE GENOMIC DNA]</scope>
</reference>
<evidence type="ECO:0000256" key="5">
    <source>
        <dbReference type="RuleBase" id="RU363034"/>
    </source>
</evidence>
<protein>
    <recommendedName>
        <fullName evidence="6">Peptidase S1 domain-containing protein</fullName>
    </recommendedName>
</protein>
<dbReference type="Pfam" id="PF00089">
    <property type="entry name" value="Trypsin"/>
    <property type="match status" value="1"/>
</dbReference>
<dbReference type="InParanoid" id="G1PIF1"/>
<keyword evidence="2 5" id="KW-0378">Hydrolase</keyword>
<dbReference type="SUPFAM" id="SSF50494">
    <property type="entry name" value="Trypsin-like serine proteases"/>
    <property type="match status" value="1"/>
</dbReference>
<dbReference type="GO" id="GO:0006508">
    <property type="term" value="P:proteolysis"/>
    <property type="evidence" value="ECO:0007669"/>
    <property type="project" value="UniProtKB-KW"/>
</dbReference>
<dbReference type="PROSITE" id="PS00135">
    <property type="entry name" value="TRYPSIN_SER"/>
    <property type="match status" value="1"/>
</dbReference>
<reference evidence="7" key="3">
    <citation type="submission" date="2025-09" db="UniProtKB">
        <authorList>
            <consortium name="Ensembl"/>
        </authorList>
    </citation>
    <scope>IDENTIFICATION</scope>
</reference>
<dbReference type="InterPro" id="IPR043504">
    <property type="entry name" value="Peptidase_S1_PA_chymotrypsin"/>
</dbReference>
<evidence type="ECO:0000256" key="2">
    <source>
        <dbReference type="ARBA" id="ARBA00022801"/>
    </source>
</evidence>
<dbReference type="EMBL" id="AAPE02049760">
    <property type="status" value="NOT_ANNOTATED_CDS"/>
    <property type="molecule type" value="Genomic_DNA"/>
</dbReference>
<dbReference type="PANTHER" id="PTHR24252">
    <property type="entry name" value="ACROSIN-RELATED"/>
    <property type="match status" value="1"/>
</dbReference>
<evidence type="ECO:0000256" key="4">
    <source>
        <dbReference type="ARBA" id="ARBA00023157"/>
    </source>
</evidence>
<dbReference type="AlphaFoldDB" id="G1PIF1"/>
<dbReference type="GO" id="GO:0004252">
    <property type="term" value="F:serine-type endopeptidase activity"/>
    <property type="evidence" value="ECO:0007669"/>
    <property type="project" value="InterPro"/>
</dbReference>